<protein>
    <submittedName>
        <fullName evidence="1">Heavy metal translocating P-type ATPase</fullName>
    </submittedName>
</protein>
<gene>
    <name evidence="1" type="ORF">NP596_21545</name>
</gene>
<evidence type="ECO:0000313" key="1">
    <source>
        <dbReference type="EMBL" id="MCQ8131054.1"/>
    </source>
</evidence>
<feature type="non-terminal residue" evidence="1">
    <location>
        <position position="87"/>
    </location>
</feature>
<name>A0ABT1UB19_9GAMM</name>
<dbReference type="Proteomes" id="UP001524586">
    <property type="component" value="Unassembled WGS sequence"/>
</dbReference>
<dbReference type="Gene3D" id="3.30.70.100">
    <property type="match status" value="1"/>
</dbReference>
<reference evidence="1 2" key="1">
    <citation type="submission" date="2022-07" db="EMBL/GenBank/DDBJ databases">
        <title>Methylomonas rivi sp. nov., Methylomonas rosea sp. nov., Methylomonas aureus sp. nov. and Methylomonas subterranea sp. nov., four novel methanotrophs isolated from a freshwater creek and the deep terrestrial subsurface.</title>
        <authorList>
            <person name="Abin C."/>
            <person name="Sankaranarayanan K."/>
            <person name="Garner C."/>
            <person name="Sindelar R."/>
            <person name="Kotary K."/>
            <person name="Garner R."/>
            <person name="Barclay S."/>
            <person name="Lawson P."/>
            <person name="Krumholz L."/>
        </authorList>
    </citation>
    <scope>NUCLEOTIDE SEQUENCE [LARGE SCALE GENOMIC DNA]</scope>
    <source>
        <strain evidence="1 2">WSC-6</strain>
    </source>
</reference>
<keyword evidence="2" id="KW-1185">Reference proteome</keyword>
<organism evidence="1 2">
    <name type="scientific">Methylomonas rivi</name>
    <dbReference type="NCBI Taxonomy" id="2952226"/>
    <lineage>
        <taxon>Bacteria</taxon>
        <taxon>Pseudomonadati</taxon>
        <taxon>Pseudomonadota</taxon>
        <taxon>Gammaproteobacteria</taxon>
        <taxon>Methylococcales</taxon>
        <taxon>Methylococcaceae</taxon>
        <taxon>Methylomonas</taxon>
    </lineage>
</organism>
<accession>A0ABT1UB19</accession>
<sequence>MAATWFAKLEPVHRSRGRVRFRYRCRTATSFEPRQIARAIEAVKGVLAVKVNPSICALVVEYETAVTDADSLANTILTLPPPADPMP</sequence>
<proteinExistence type="predicted"/>
<comment type="caution">
    <text evidence="1">The sequence shown here is derived from an EMBL/GenBank/DDBJ whole genome shotgun (WGS) entry which is preliminary data.</text>
</comment>
<evidence type="ECO:0000313" key="2">
    <source>
        <dbReference type="Proteomes" id="UP001524586"/>
    </source>
</evidence>
<dbReference type="EMBL" id="JANIBK010000333">
    <property type="protein sequence ID" value="MCQ8131054.1"/>
    <property type="molecule type" value="Genomic_DNA"/>
</dbReference>